<reference evidence="1" key="1">
    <citation type="journal article" date="2015" name="Nature">
        <title>Complex archaea that bridge the gap between prokaryotes and eukaryotes.</title>
        <authorList>
            <person name="Spang A."/>
            <person name="Saw J.H."/>
            <person name="Jorgensen S.L."/>
            <person name="Zaremba-Niedzwiedzka K."/>
            <person name="Martijn J."/>
            <person name="Lind A.E."/>
            <person name="van Eijk R."/>
            <person name="Schleper C."/>
            <person name="Guy L."/>
            <person name="Ettema T.J."/>
        </authorList>
    </citation>
    <scope>NUCLEOTIDE SEQUENCE</scope>
</reference>
<organism evidence="1">
    <name type="scientific">marine sediment metagenome</name>
    <dbReference type="NCBI Taxonomy" id="412755"/>
    <lineage>
        <taxon>unclassified sequences</taxon>
        <taxon>metagenomes</taxon>
        <taxon>ecological metagenomes</taxon>
    </lineage>
</organism>
<dbReference type="EMBL" id="LAZR01002934">
    <property type="protein sequence ID" value="KKN23830.1"/>
    <property type="molecule type" value="Genomic_DNA"/>
</dbReference>
<sequence>FKCVCGTPFTTQINRVKIGHTKSCGCKKKQFCSSASIQHGDTRIGKKYYLYNVWSGMRERCFNIKLKCYNNYGGRGINVYKEWLKDYVAFKDYILNNIGERPEGYSLDRIDNDGNYEPGNLRWASRSDQQYNRGICKN</sequence>
<accession>A0A0F9NWG3</accession>
<comment type="caution">
    <text evidence="1">The sequence shown here is derived from an EMBL/GenBank/DDBJ whole genome shotgun (WGS) entry which is preliminary data.</text>
</comment>
<proteinExistence type="predicted"/>
<gene>
    <name evidence="1" type="ORF">LCGC14_0900860</name>
</gene>
<evidence type="ECO:0000313" key="1">
    <source>
        <dbReference type="EMBL" id="KKN23830.1"/>
    </source>
</evidence>
<dbReference type="AlphaFoldDB" id="A0A0F9NWG3"/>
<name>A0A0F9NWG3_9ZZZZ</name>
<feature type="non-terminal residue" evidence="1">
    <location>
        <position position="1"/>
    </location>
</feature>
<protein>
    <submittedName>
        <fullName evidence="1">Uncharacterized protein</fullName>
    </submittedName>
</protein>